<dbReference type="EMBL" id="CP136920">
    <property type="protein sequence ID" value="WOO43589.1"/>
    <property type="molecule type" value="Genomic_DNA"/>
</dbReference>
<protein>
    <submittedName>
        <fullName evidence="1">Uncharacterized protein</fullName>
    </submittedName>
</protein>
<evidence type="ECO:0000313" key="2">
    <source>
        <dbReference type="Proteomes" id="UP001304300"/>
    </source>
</evidence>
<dbReference type="Proteomes" id="UP001304300">
    <property type="component" value="Chromosome"/>
</dbReference>
<reference evidence="1 2" key="1">
    <citation type="submission" date="2023-10" db="EMBL/GenBank/DDBJ databases">
        <title>Rubellicoccus peritrichatus gen. nov., sp. nov., isolated from an algae of coral reef tank.</title>
        <authorList>
            <person name="Luo J."/>
        </authorList>
    </citation>
    <scope>NUCLEOTIDE SEQUENCE [LARGE SCALE GENOMIC DNA]</scope>
    <source>
        <strain evidence="1 2">CR14</strain>
    </source>
</reference>
<evidence type="ECO:0000313" key="1">
    <source>
        <dbReference type="EMBL" id="WOO43589.1"/>
    </source>
</evidence>
<proteinExistence type="predicted"/>
<dbReference type="KEGG" id="puo:RZN69_10865"/>
<organism evidence="1 2">
    <name type="scientific">Rubellicoccus peritrichatus</name>
    <dbReference type="NCBI Taxonomy" id="3080537"/>
    <lineage>
        <taxon>Bacteria</taxon>
        <taxon>Pseudomonadati</taxon>
        <taxon>Verrucomicrobiota</taxon>
        <taxon>Opitutia</taxon>
        <taxon>Puniceicoccales</taxon>
        <taxon>Cerasicoccaceae</taxon>
        <taxon>Rubellicoccus</taxon>
    </lineage>
</organism>
<dbReference type="AlphaFoldDB" id="A0AAQ3LCL5"/>
<sequence>MYSCSIEISGIWIKGDLVFDDLDDMLTLVRKEIEENGVGNTEFFKKCDVL</sequence>
<gene>
    <name evidence="1" type="ORF">RZN69_10865</name>
</gene>
<name>A0AAQ3LCL5_9BACT</name>
<keyword evidence="2" id="KW-1185">Reference proteome</keyword>
<accession>A0AAQ3LCL5</accession>
<dbReference type="RefSeq" id="WP_317836151.1">
    <property type="nucleotide sequence ID" value="NZ_CP136920.1"/>
</dbReference>